<dbReference type="EC" id="2.7.7.7" evidence="6"/>
<reference evidence="6" key="1">
    <citation type="submission" date="2016-10" db="EMBL/GenBank/DDBJ databases">
        <title>Sequence of Gallionella enrichment culture.</title>
        <authorList>
            <person name="Poehlein A."/>
            <person name="Muehling M."/>
            <person name="Daniel R."/>
        </authorList>
    </citation>
    <scope>NUCLEOTIDE SEQUENCE</scope>
</reference>
<dbReference type="PROSITE" id="PS50173">
    <property type="entry name" value="UMUC"/>
    <property type="match status" value="1"/>
</dbReference>
<dbReference type="PANTHER" id="PTHR11076:SF34">
    <property type="entry name" value="PROTEIN UMUC"/>
    <property type="match status" value="1"/>
</dbReference>
<dbReference type="InterPro" id="IPR025188">
    <property type="entry name" value="DUF4113"/>
</dbReference>
<dbReference type="GO" id="GO:0005829">
    <property type="term" value="C:cytosol"/>
    <property type="evidence" value="ECO:0007669"/>
    <property type="project" value="TreeGrafter"/>
</dbReference>
<comment type="caution">
    <text evidence="6">The sequence shown here is derived from an EMBL/GenBank/DDBJ whole genome shotgun (WGS) entry which is preliminary data.</text>
</comment>
<protein>
    <submittedName>
        <fullName evidence="6">DNA polymerase IV</fullName>
        <ecNumber evidence="6">2.7.7.7</ecNumber>
    </submittedName>
</protein>
<dbReference type="InterPro" id="IPR043128">
    <property type="entry name" value="Rev_trsase/Diguanyl_cyclase"/>
</dbReference>
<evidence type="ECO:0000259" key="5">
    <source>
        <dbReference type="PROSITE" id="PS50173"/>
    </source>
</evidence>
<keyword evidence="6" id="KW-0548">Nucleotidyltransferase</keyword>
<dbReference type="GO" id="GO:0009432">
    <property type="term" value="P:SOS response"/>
    <property type="evidence" value="ECO:0007669"/>
    <property type="project" value="UniProtKB-KW"/>
</dbReference>
<keyword evidence="4" id="KW-0742">SOS response</keyword>
<keyword evidence="2" id="KW-0741">SOS mutagenesis</keyword>
<dbReference type="GO" id="GO:0003684">
    <property type="term" value="F:damaged DNA binding"/>
    <property type="evidence" value="ECO:0007669"/>
    <property type="project" value="InterPro"/>
</dbReference>
<dbReference type="Gene3D" id="3.30.70.270">
    <property type="match status" value="1"/>
</dbReference>
<dbReference type="Gene3D" id="1.10.150.20">
    <property type="entry name" value="5' to 3' exonuclease, C-terminal subdomain"/>
    <property type="match status" value="1"/>
</dbReference>
<dbReference type="CDD" id="cd01700">
    <property type="entry name" value="PolY_Pol_V_umuC"/>
    <property type="match status" value="1"/>
</dbReference>
<dbReference type="InterPro" id="IPR001126">
    <property type="entry name" value="UmuC"/>
</dbReference>
<dbReference type="InterPro" id="IPR017961">
    <property type="entry name" value="DNA_pol_Y-fam_little_finger"/>
</dbReference>
<dbReference type="EMBL" id="MLJW01000664">
    <property type="protein sequence ID" value="OIQ83882.1"/>
    <property type="molecule type" value="Genomic_DNA"/>
</dbReference>
<dbReference type="InterPro" id="IPR043502">
    <property type="entry name" value="DNA/RNA_pol_sf"/>
</dbReference>
<evidence type="ECO:0000256" key="3">
    <source>
        <dbReference type="ARBA" id="ARBA00023204"/>
    </source>
</evidence>
<organism evidence="6">
    <name type="scientific">mine drainage metagenome</name>
    <dbReference type="NCBI Taxonomy" id="410659"/>
    <lineage>
        <taxon>unclassified sequences</taxon>
        <taxon>metagenomes</taxon>
        <taxon>ecological metagenomes</taxon>
    </lineage>
</organism>
<dbReference type="GO" id="GO:0006281">
    <property type="term" value="P:DNA repair"/>
    <property type="evidence" value="ECO:0007669"/>
    <property type="project" value="UniProtKB-KW"/>
</dbReference>
<keyword evidence="6" id="KW-0808">Transferase</keyword>
<proteinExistence type="predicted"/>
<evidence type="ECO:0000256" key="2">
    <source>
        <dbReference type="ARBA" id="ARBA00023199"/>
    </source>
</evidence>
<dbReference type="PANTHER" id="PTHR11076">
    <property type="entry name" value="DNA REPAIR POLYMERASE UMUC / TRANSFERASE FAMILY MEMBER"/>
    <property type="match status" value="1"/>
</dbReference>
<dbReference type="NCBIfam" id="NF002955">
    <property type="entry name" value="PRK03609.1"/>
    <property type="match status" value="1"/>
</dbReference>
<gene>
    <name evidence="6" type="primary">dinB_14</name>
    <name evidence="6" type="ORF">GALL_343090</name>
</gene>
<evidence type="ECO:0000256" key="4">
    <source>
        <dbReference type="ARBA" id="ARBA00023236"/>
    </source>
</evidence>
<accession>A0A1J5QKN9</accession>
<keyword evidence="1" id="KW-0227">DNA damage</keyword>
<evidence type="ECO:0000313" key="6">
    <source>
        <dbReference type="EMBL" id="OIQ83882.1"/>
    </source>
</evidence>
<name>A0A1J5QKN9_9ZZZZ</name>
<evidence type="ECO:0000256" key="1">
    <source>
        <dbReference type="ARBA" id="ARBA00022763"/>
    </source>
</evidence>
<dbReference type="GO" id="GO:0003887">
    <property type="term" value="F:DNA-directed DNA polymerase activity"/>
    <property type="evidence" value="ECO:0007669"/>
    <property type="project" value="UniProtKB-EC"/>
</dbReference>
<dbReference type="AlphaFoldDB" id="A0A1J5QKN9"/>
<feature type="domain" description="UmuC" evidence="5">
    <location>
        <begin position="17"/>
        <end position="203"/>
    </location>
</feature>
<dbReference type="Pfam" id="PF11799">
    <property type="entry name" value="IMS_C"/>
    <property type="match status" value="1"/>
</dbReference>
<dbReference type="InterPro" id="IPR050116">
    <property type="entry name" value="DNA_polymerase-Y"/>
</dbReference>
<keyword evidence="3" id="KW-0234">DNA repair</keyword>
<dbReference type="SUPFAM" id="SSF56672">
    <property type="entry name" value="DNA/RNA polymerases"/>
    <property type="match status" value="1"/>
</dbReference>
<dbReference type="Pfam" id="PF13438">
    <property type="entry name" value="DUF4113"/>
    <property type="match status" value="1"/>
</dbReference>
<sequence>MRRGDGLHAQIQVKRAIALVDCNNFYVSCERVFNPGLEGRPVVILSNNDGCAIARSNEVKALGVGMGMPWFQLRDLARRHGIIAYSSNYALYSDMSNRVMAILSTFSPQQEVYSIDESFLDLSGFQRRNLTVYSQEIRQTVRQWTGLPVCVGIGSTKTLAKLASHIAKSDTRFDGVCDLNAMAEEERDAWLGRIEARQVWGIGPRLAPRLAELGIHSVLDLKQANPATLRRRFGVMMEKTIRELGGLVCIELEEMAASKKQIVSSRSFGVPVSDLASLRQSITRYTSRAAEKLRHQHSCACSVQVCIHTSPHREPYYGNSMTVPLSPPTDDTLRLVNAALWGLERIYKAGHRYQKAGVMLSGLVSQYGVQTDLFASGTASSKSARLMQVLDQINRGMGKQTLRLAAEGFRQPWGMKQGSRSPGYTTCWDDLLECGG</sequence>
<dbReference type="GO" id="GO:0042276">
    <property type="term" value="P:error-prone translesion synthesis"/>
    <property type="evidence" value="ECO:0007669"/>
    <property type="project" value="TreeGrafter"/>
</dbReference>
<dbReference type="Pfam" id="PF00817">
    <property type="entry name" value="IMS"/>
    <property type="match status" value="1"/>
</dbReference>
<dbReference type="Gene3D" id="3.40.1170.60">
    <property type="match status" value="1"/>
</dbReference>